<dbReference type="EMBL" id="JANPWB010000016">
    <property type="protein sequence ID" value="KAJ1082302.1"/>
    <property type="molecule type" value="Genomic_DNA"/>
</dbReference>
<dbReference type="Proteomes" id="UP001066276">
    <property type="component" value="Chromosome 12"/>
</dbReference>
<proteinExistence type="predicted"/>
<keyword evidence="3" id="KW-1185">Reference proteome</keyword>
<sequence length="72" mass="8150">MLQATTVEDDPLEDMDINEEEEQDPVKDPQLQRAQLLPARNQDTLDGVGAVSPTGTSHKWIWKTARKKGRSY</sequence>
<protein>
    <submittedName>
        <fullName evidence="2">Uncharacterized protein</fullName>
    </submittedName>
</protein>
<evidence type="ECO:0000313" key="2">
    <source>
        <dbReference type="EMBL" id="KAJ1082302.1"/>
    </source>
</evidence>
<accession>A0AAV7KSS3</accession>
<gene>
    <name evidence="2" type="ORF">NDU88_002470</name>
</gene>
<feature type="region of interest" description="Disordered" evidence="1">
    <location>
        <begin position="1"/>
        <end position="29"/>
    </location>
</feature>
<organism evidence="2 3">
    <name type="scientific">Pleurodeles waltl</name>
    <name type="common">Iberian ribbed newt</name>
    <dbReference type="NCBI Taxonomy" id="8319"/>
    <lineage>
        <taxon>Eukaryota</taxon>
        <taxon>Metazoa</taxon>
        <taxon>Chordata</taxon>
        <taxon>Craniata</taxon>
        <taxon>Vertebrata</taxon>
        <taxon>Euteleostomi</taxon>
        <taxon>Amphibia</taxon>
        <taxon>Batrachia</taxon>
        <taxon>Caudata</taxon>
        <taxon>Salamandroidea</taxon>
        <taxon>Salamandridae</taxon>
        <taxon>Pleurodelinae</taxon>
        <taxon>Pleurodeles</taxon>
    </lineage>
</organism>
<dbReference type="AlphaFoldDB" id="A0AAV7KSS3"/>
<evidence type="ECO:0000256" key="1">
    <source>
        <dbReference type="SAM" id="MobiDB-lite"/>
    </source>
</evidence>
<comment type="caution">
    <text evidence="2">The sequence shown here is derived from an EMBL/GenBank/DDBJ whole genome shotgun (WGS) entry which is preliminary data.</text>
</comment>
<reference evidence="2" key="1">
    <citation type="journal article" date="2022" name="bioRxiv">
        <title>Sequencing and chromosome-scale assembly of the giantPleurodeles waltlgenome.</title>
        <authorList>
            <person name="Brown T."/>
            <person name="Elewa A."/>
            <person name="Iarovenko S."/>
            <person name="Subramanian E."/>
            <person name="Araus A.J."/>
            <person name="Petzold A."/>
            <person name="Susuki M."/>
            <person name="Suzuki K.-i.T."/>
            <person name="Hayashi T."/>
            <person name="Toyoda A."/>
            <person name="Oliveira C."/>
            <person name="Osipova E."/>
            <person name="Leigh N.D."/>
            <person name="Simon A."/>
            <person name="Yun M.H."/>
        </authorList>
    </citation>
    <scope>NUCLEOTIDE SEQUENCE</scope>
    <source>
        <strain evidence="2">20211129_DDA</strain>
        <tissue evidence="2">Liver</tissue>
    </source>
</reference>
<name>A0AAV7KSS3_PLEWA</name>
<evidence type="ECO:0000313" key="3">
    <source>
        <dbReference type="Proteomes" id="UP001066276"/>
    </source>
</evidence>
<feature type="compositionally biased region" description="Acidic residues" evidence="1">
    <location>
        <begin position="7"/>
        <end position="23"/>
    </location>
</feature>